<evidence type="ECO:0000313" key="8">
    <source>
        <dbReference type="EMBL" id="KAK9743122.1"/>
    </source>
</evidence>
<dbReference type="AlphaFoldDB" id="A0AAW1MB37"/>
<gene>
    <name evidence="8" type="ORF">RND81_03G219100</name>
</gene>
<evidence type="ECO:0000256" key="2">
    <source>
        <dbReference type="ARBA" id="ARBA00023015"/>
    </source>
</evidence>
<dbReference type="GO" id="GO:0005634">
    <property type="term" value="C:nucleus"/>
    <property type="evidence" value="ECO:0007669"/>
    <property type="project" value="UniProtKB-SubCell"/>
</dbReference>
<feature type="compositionally biased region" description="Basic and acidic residues" evidence="6">
    <location>
        <begin position="197"/>
        <end position="207"/>
    </location>
</feature>
<dbReference type="EMBL" id="JBDFQZ010000003">
    <property type="protein sequence ID" value="KAK9743122.1"/>
    <property type="molecule type" value="Genomic_DNA"/>
</dbReference>
<dbReference type="SMART" id="SM00380">
    <property type="entry name" value="AP2"/>
    <property type="match status" value="1"/>
</dbReference>
<dbReference type="GO" id="GO:0003677">
    <property type="term" value="F:DNA binding"/>
    <property type="evidence" value="ECO:0007669"/>
    <property type="project" value="UniProtKB-KW"/>
</dbReference>
<dbReference type="Proteomes" id="UP001443914">
    <property type="component" value="Unassembled WGS sequence"/>
</dbReference>
<proteinExistence type="predicted"/>
<dbReference type="EMBL" id="JBDFQZ010000003">
    <property type="protein sequence ID" value="KAK9743123.1"/>
    <property type="molecule type" value="Genomic_DNA"/>
</dbReference>
<feature type="region of interest" description="Disordered" evidence="6">
    <location>
        <begin position="151"/>
        <end position="219"/>
    </location>
</feature>
<evidence type="ECO:0000313" key="9">
    <source>
        <dbReference type="Proteomes" id="UP001443914"/>
    </source>
</evidence>
<evidence type="ECO:0000259" key="7">
    <source>
        <dbReference type="PROSITE" id="PS51032"/>
    </source>
</evidence>
<sequence>MKKKIHSLAMNPSELSSLNYTELRHVTTKVFYNPTRSPAPRIIRISFLDDDATDSDDDDDDNNRRKVVKHINEIKFRSGHKRAREQGYQAQVQVRKAVAVKYRGVRRRPWGKYAAEIRDPARRTRLWLGTYDTAEEAAMVYDNAAVQLRGPHAPTNFPRPPRKDVEQQRVPSPTSVLTFQSQDETEHQSQSQSQTREYNRKPEEKVEPGMGMGMGNEEGEMELDPWALNDFFGYDNTPKSIFGDIFKFDDLGLDGEDWFSGA</sequence>
<dbReference type="PRINTS" id="PR00367">
    <property type="entry name" value="ETHRSPELEMNT"/>
</dbReference>
<accession>A0AAW1MB37</accession>
<comment type="subcellular location">
    <subcellularLocation>
        <location evidence="1">Nucleus</location>
    </subcellularLocation>
</comment>
<evidence type="ECO:0000256" key="5">
    <source>
        <dbReference type="ARBA" id="ARBA00023242"/>
    </source>
</evidence>
<dbReference type="PANTHER" id="PTHR31194">
    <property type="entry name" value="SHN SHINE , DNA BINDING / TRANSCRIPTION FACTOR"/>
    <property type="match status" value="1"/>
</dbReference>
<evidence type="ECO:0000256" key="6">
    <source>
        <dbReference type="SAM" id="MobiDB-lite"/>
    </source>
</evidence>
<dbReference type="InterPro" id="IPR050913">
    <property type="entry name" value="AP2/ERF_ERF"/>
</dbReference>
<keyword evidence="3" id="KW-0238">DNA-binding</keyword>
<keyword evidence="4" id="KW-0804">Transcription</keyword>
<dbReference type="Gene3D" id="3.30.730.10">
    <property type="entry name" value="AP2/ERF domain"/>
    <property type="match status" value="1"/>
</dbReference>
<keyword evidence="5" id="KW-0539">Nucleus</keyword>
<reference evidence="8 9" key="1">
    <citation type="submission" date="2024-03" db="EMBL/GenBank/DDBJ databases">
        <title>WGS assembly of Saponaria officinalis var. Norfolk2.</title>
        <authorList>
            <person name="Jenkins J."/>
            <person name="Shu S."/>
            <person name="Grimwood J."/>
            <person name="Barry K."/>
            <person name="Goodstein D."/>
            <person name="Schmutz J."/>
            <person name="Leebens-Mack J."/>
            <person name="Osbourn A."/>
        </authorList>
    </citation>
    <scope>NUCLEOTIDE SEQUENCE [LARGE SCALE GENOMIC DNA]</scope>
    <source>
        <strain evidence="9">cv. Norfolk2</strain>
        <strain evidence="8">JIC</strain>
        <tissue evidence="8">Leaf</tissue>
    </source>
</reference>
<dbReference type="InterPro" id="IPR016177">
    <property type="entry name" value="DNA-bd_dom_sf"/>
</dbReference>
<protein>
    <recommendedName>
        <fullName evidence="7">AP2/ERF domain-containing protein</fullName>
    </recommendedName>
</protein>
<dbReference type="CDD" id="cd00018">
    <property type="entry name" value="AP2"/>
    <property type="match status" value="1"/>
</dbReference>
<feature type="domain" description="AP2/ERF" evidence="7">
    <location>
        <begin position="101"/>
        <end position="158"/>
    </location>
</feature>
<dbReference type="PANTHER" id="PTHR31194:SF202">
    <property type="entry name" value="ETHYLENE-RESPONSIVE TRANSCRIPTION FACTOR ERF070"/>
    <property type="match status" value="1"/>
</dbReference>
<dbReference type="InterPro" id="IPR001471">
    <property type="entry name" value="AP2/ERF_dom"/>
</dbReference>
<keyword evidence="9" id="KW-1185">Reference proteome</keyword>
<dbReference type="Pfam" id="PF00847">
    <property type="entry name" value="AP2"/>
    <property type="match status" value="1"/>
</dbReference>
<dbReference type="GO" id="GO:0003700">
    <property type="term" value="F:DNA-binding transcription factor activity"/>
    <property type="evidence" value="ECO:0007669"/>
    <property type="project" value="InterPro"/>
</dbReference>
<keyword evidence="2" id="KW-0805">Transcription regulation</keyword>
<evidence type="ECO:0000256" key="4">
    <source>
        <dbReference type="ARBA" id="ARBA00023163"/>
    </source>
</evidence>
<comment type="caution">
    <text evidence="8">The sequence shown here is derived from an EMBL/GenBank/DDBJ whole genome shotgun (WGS) entry which is preliminary data.</text>
</comment>
<dbReference type="InterPro" id="IPR036955">
    <property type="entry name" value="AP2/ERF_dom_sf"/>
</dbReference>
<feature type="compositionally biased region" description="Polar residues" evidence="6">
    <location>
        <begin position="169"/>
        <end position="179"/>
    </location>
</feature>
<dbReference type="PROSITE" id="PS51032">
    <property type="entry name" value="AP2_ERF"/>
    <property type="match status" value="1"/>
</dbReference>
<evidence type="ECO:0000256" key="3">
    <source>
        <dbReference type="ARBA" id="ARBA00023125"/>
    </source>
</evidence>
<name>A0AAW1MB37_SAPOF</name>
<evidence type="ECO:0000256" key="1">
    <source>
        <dbReference type="ARBA" id="ARBA00004123"/>
    </source>
</evidence>
<dbReference type="FunFam" id="3.30.730.10:FF:000001">
    <property type="entry name" value="Ethylene-responsive transcription factor 2"/>
    <property type="match status" value="1"/>
</dbReference>
<organism evidence="8 9">
    <name type="scientific">Saponaria officinalis</name>
    <name type="common">Common soapwort</name>
    <name type="synonym">Lychnis saponaria</name>
    <dbReference type="NCBI Taxonomy" id="3572"/>
    <lineage>
        <taxon>Eukaryota</taxon>
        <taxon>Viridiplantae</taxon>
        <taxon>Streptophyta</taxon>
        <taxon>Embryophyta</taxon>
        <taxon>Tracheophyta</taxon>
        <taxon>Spermatophyta</taxon>
        <taxon>Magnoliopsida</taxon>
        <taxon>eudicotyledons</taxon>
        <taxon>Gunneridae</taxon>
        <taxon>Pentapetalae</taxon>
        <taxon>Caryophyllales</taxon>
        <taxon>Caryophyllaceae</taxon>
        <taxon>Caryophylleae</taxon>
        <taxon>Saponaria</taxon>
    </lineage>
</organism>
<dbReference type="SUPFAM" id="SSF54171">
    <property type="entry name" value="DNA-binding domain"/>
    <property type="match status" value="1"/>
</dbReference>